<evidence type="ECO:0000313" key="6">
    <source>
        <dbReference type="EMBL" id="RZT94875.1"/>
    </source>
</evidence>
<dbReference type="RefSeq" id="WP_130304580.1">
    <property type="nucleotide sequence ID" value="NZ_SHKO01000002.1"/>
</dbReference>
<dbReference type="InterPro" id="IPR036188">
    <property type="entry name" value="FAD/NAD-bd_sf"/>
</dbReference>
<comment type="cofactor">
    <cofactor evidence="1">
        <name>FAD</name>
        <dbReference type="ChEBI" id="CHEBI:57692"/>
    </cofactor>
</comment>
<dbReference type="GO" id="GO:0008202">
    <property type="term" value="P:steroid metabolic process"/>
    <property type="evidence" value="ECO:0007669"/>
    <property type="project" value="UniProtKB-ARBA"/>
</dbReference>
<dbReference type="EMBL" id="SHKO01000002">
    <property type="protein sequence ID" value="RZT94875.1"/>
    <property type="molecule type" value="Genomic_DNA"/>
</dbReference>
<dbReference type="InterPro" id="IPR003953">
    <property type="entry name" value="FAD-dep_OxRdtase_2_FAD-bd"/>
</dbReference>
<keyword evidence="2" id="KW-0285">Flavoprotein</keyword>
<comment type="caution">
    <text evidence="6">The sequence shown here is derived from an EMBL/GenBank/DDBJ whole genome shotgun (WGS) entry which is preliminary data.</text>
</comment>
<evidence type="ECO:0000256" key="4">
    <source>
        <dbReference type="ARBA" id="ARBA00023002"/>
    </source>
</evidence>
<dbReference type="OrthoDB" id="9813348at2"/>
<evidence type="ECO:0000256" key="2">
    <source>
        <dbReference type="ARBA" id="ARBA00022630"/>
    </source>
</evidence>
<name>A0A4V2FSM6_9BURK</name>
<keyword evidence="3" id="KW-0274">FAD</keyword>
<dbReference type="Pfam" id="PF00890">
    <property type="entry name" value="FAD_binding_2"/>
    <property type="match status" value="1"/>
</dbReference>
<sequence>MVENTIKSVDVIVVGSGVGGMLTAIRAHDLGLKVVVIEKSHHYGGTSALSGGGVWIPNNSDLGSKDSREKALMYLRGVTKGKANNQLLQAYVDNGPAMVEYARSVGMGLEQAPGYPDYFSERPDAVAGRTMLAVDFDGKRLGKELFRMRTSYPSFLAFDRYALNLKGAYALMSRQKGWLWEGFKLVAGYWIDFRWRLRTKVDSRLSMGRAQVGALRKAMIDRGIPLLLNTRLVGIEMDQERISGARFRHNGSDSVMKAHAVILATGGFEQNQEMRNKYHTVPTEVASSLTPDCANEGDGILLGQMIGADIGNMGNAWWVPTIRLPGKCNTELAGQVFFDRSRPGVICVNRLGKRFCNEALSYDRFGNAMIEDHRKTGANLPCWMIFDAQYRKNFPASDILPGWVRSDNWLPPEYWDNIIYRADSIDELARKIGVDPIVLTTTINNMNSYAKSGIDPEFHRGETDFDKFFGDARATPNANLGPIDKAPFYAIRLELGDIGTKGGLRVDEYARVLNTAGDRINGLYATGNTTSSLFLDVYPGAGSTLGPALVFGFVAANHVADMLANRDHTSKSSS</sequence>
<evidence type="ECO:0000256" key="1">
    <source>
        <dbReference type="ARBA" id="ARBA00001974"/>
    </source>
</evidence>
<dbReference type="Gene3D" id="3.50.50.60">
    <property type="entry name" value="FAD/NAD(P)-binding domain"/>
    <property type="match status" value="2"/>
</dbReference>
<dbReference type="InterPro" id="IPR027477">
    <property type="entry name" value="Succ_DH/fumarate_Rdtase_cat_sf"/>
</dbReference>
<evidence type="ECO:0000259" key="5">
    <source>
        <dbReference type="Pfam" id="PF00890"/>
    </source>
</evidence>
<protein>
    <submittedName>
        <fullName evidence="6">3-oxosteroid 1-dehydrogenase</fullName>
    </submittedName>
</protein>
<dbReference type="GO" id="GO:0016491">
    <property type="term" value="F:oxidoreductase activity"/>
    <property type="evidence" value="ECO:0007669"/>
    <property type="project" value="UniProtKB-KW"/>
</dbReference>
<dbReference type="SUPFAM" id="SSF56425">
    <property type="entry name" value="Succinate dehydrogenase/fumarate reductase flavoprotein, catalytic domain"/>
    <property type="match status" value="1"/>
</dbReference>
<proteinExistence type="predicted"/>
<organism evidence="6 7">
    <name type="scientific">Advenella incenata</name>
    <dbReference type="NCBI Taxonomy" id="267800"/>
    <lineage>
        <taxon>Bacteria</taxon>
        <taxon>Pseudomonadati</taxon>
        <taxon>Pseudomonadota</taxon>
        <taxon>Betaproteobacteria</taxon>
        <taxon>Burkholderiales</taxon>
        <taxon>Alcaligenaceae</taxon>
    </lineage>
</organism>
<reference evidence="6 7" key="1">
    <citation type="submission" date="2019-02" db="EMBL/GenBank/DDBJ databases">
        <title>Genomic Encyclopedia of Type Strains, Phase IV (KMG-IV): sequencing the most valuable type-strain genomes for metagenomic binning, comparative biology and taxonomic classification.</title>
        <authorList>
            <person name="Goeker M."/>
        </authorList>
    </citation>
    <scope>NUCLEOTIDE SEQUENCE [LARGE SCALE GENOMIC DNA]</scope>
    <source>
        <strain evidence="6 7">DSM 23814</strain>
    </source>
</reference>
<dbReference type="InterPro" id="IPR050315">
    <property type="entry name" value="FAD-oxidoreductase_2"/>
</dbReference>
<dbReference type="Gene3D" id="3.90.700.10">
    <property type="entry name" value="Succinate dehydrogenase/fumarate reductase flavoprotein, catalytic domain"/>
    <property type="match status" value="1"/>
</dbReference>
<keyword evidence="4" id="KW-0560">Oxidoreductase</keyword>
<dbReference type="SUPFAM" id="SSF51905">
    <property type="entry name" value="FAD/NAD(P)-binding domain"/>
    <property type="match status" value="1"/>
</dbReference>
<accession>A0A4V2FSM6</accession>
<feature type="domain" description="FAD-dependent oxidoreductase 2 FAD-binding" evidence="5">
    <location>
        <begin position="10"/>
        <end position="545"/>
    </location>
</feature>
<keyword evidence="7" id="KW-1185">Reference proteome</keyword>
<dbReference type="AlphaFoldDB" id="A0A4V2FSM6"/>
<dbReference type="Proteomes" id="UP000293398">
    <property type="component" value="Unassembled WGS sequence"/>
</dbReference>
<dbReference type="PANTHER" id="PTHR43400:SF10">
    <property type="entry name" value="3-OXOSTEROID 1-DEHYDROGENASE"/>
    <property type="match status" value="1"/>
</dbReference>
<dbReference type="PANTHER" id="PTHR43400">
    <property type="entry name" value="FUMARATE REDUCTASE"/>
    <property type="match status" value="1"/>
</dbReference>
<evidence type="ECO:0000256" key="3">
    <source>
        <dbReference type="ARBA" id="ARBA00022827"/>
    </source>
</evidence>
<evidence type="ECO:0000313" key="7">
    <source>
        <dbReference type="Proteomes" id="UP000293398"/>
    </source>
</evidence>
<gene>
    <name evidence="6" type="ORF">EV681_3308</name>
</gene>